<evidence type="ECO:0000259" key="8">
    <source>
        <dbReference type="Pfam" id="PF02687"/>
    </source>
</evidence>
<comment type="similarity">
    <text evidence="6">Belongs to the ABC-4 integral membrane protein family.</text>
</comment>
<dbReference type="InterPro" id="IPR050250">
    <property type="entry name" value="Macrolide_Exporter_MacB"/>
</dbReference>
<protein>
    <submittedName>
        <fullName evidence="10">ABC transporter permease</fullName>
    </submittedName>
</protein>
<dbReference type="PANTHER" id="PTHR30572">
    <property type="entry name" value="MEMBRANE COMPONENT OF TRANSPORTER-RELATED"/>
    <property type="match status" value="1"/>
</dbReference>
<dbReference type="EMBL" id="AUZX01004923">
    <property type="protein sequence ID" value="EQD69636.1"/>
    <property type="molecule type" value="Genomic_DNA"/>
</dbReference>
<reference evidence="10" key="2">
    <citation type="journal article" date="2014" name="ISME J.">
        <title>Microbial stratification in low pH oxic and suboxic macroscopic growths along an acid mine drainage.</title>
        <authorList>
            <person name="Mendez-Garcia C."/>
            <person name="Mesa V."/>
            <person name="Sprenger R.R."/>
            <person name="Richter M."/>
            <person name="Diez M.S."/>
            <person name="Solano J."/>
            <person name="Bargiela R."/>
            <person name="Golyshina O.V."/>
            <person name="Manteca A."/>
            <person name="Ramos J.L."/>
            <person name="Gallego J.R."/>
            <person name="Llorente I."/>
            <person name="Martins Dos Santos V.A."/>
            <person name="Jensen O.N."/>
            <person name="Pelaez A.I."/>
            <person name="Sanchez J."/>
            <person name="Ferrer M."/>
        </authorList>
    </citation>
    <scope>NUCLEOTIDE SEQUENCE</scope>
</reference>
<keyword evidence="3 7" id="KW-0812">Transmembrane</keyword>
<proteinExistence type="inferred from homology"/>
<feature type="transmembrane region" description="Helical" evidence="7">
    <location>
        <begin position="20"/>
        <end position="42"/>
    </location>
</feature>
<dbReference type="GO" id="GO:0005886">
    <property type="term" value="C:plasma membrane"/>
    <property type="evidence" value="ECO:0007669"/>
    <property type="project" value="UniProtKB-SubCell"/>
</dbReference>
<evidence type="ECO:0000256" key="6">
    <source>
        <dbReference type="ARBA" id="ARBA00038076"/>
    </source>
</evidence>
<dbReference type="Pfam" id="PF02687">
    <property type="entry name" value="FtsX"/>
    <property type="match status" value="1"/>
</dbReference>
<keyword evidence="5 7" id="KW-0472">Membrane</keyword>
<evidence type="ECO:0000256" key="1">
    <source>
        <dbReference type="ARBA" id="ARBA00004651"/>
    </source>
</evidence>
<dbReference type="InterPro" id="IPR025857">
    <property type="entry name" value="MacB_PCD"/>
</dbReference>
<evidence type="ECO:0000256" key="5">
    <source>
        <dbReference type="ARBA" id="ARBA00023136"/>
    </source>
</evidence>
<dbReference type="Pfam" id="PF12704">
    <property type="entry name" value="MacB_PCD"/>
    <property type="match status" value="1"/>
</dbReference>
<dbReference type="InterPro" id="IPR003838">
    <property type="entry name" value="ABC3_permease_C"/>
</dbReference>
<evidence type="ECO:0000256" key="7">
    <source>
        <dbReference type="SAM" id="Phobius"/>
    </source>
</evidence>
<feature type="domain" description="ABC3 transporter permease C-terminal" evidence="8">
    <location>
        <begin position="295"/>
        <end position="357"/>
    </location>
</feature>
<accession>T1B9Q2</accession>
<dbReference type="GO" id="GO:0022857">
    <property type="term" value="F:transmembrane transporter activity"/>
    <property type="evidence" value="ECO:0007669"/>
    <property type="project" value="TreeGrafter"/>
</dbReference>
<keyword evidence="2" id="KW-1003">Cell membrane</keyword>
<evidence type="ECO:0000313" key="10">
    <source>
        <dbReference type="EMBL" id="EQD69636.1"/>
    </source>
</evidence>
<evidence type="ECO:0000259" key="9">
    <source>
        <dbReference type="Pfam" id="PF12704"/>
    </source>
</evidence>
<evidence type="ECO:0000256" key="4">
    <source>
        <dbReference type="ARBA" id="ARBA00022989"/>
    </source>
</evidence>
<sequence length="358" mass="39644">MRTIMAIRPIIASLSRHKIAALLIVFEIALAFAIVSNAVFLIRERLQRMDIVSGVADHQLVQVQMAYIGNESDAEARAQADIAALRQIPGVRDVALINQLPFGDDSSNGGIKLDPRQRWNTVHVAEYFGQNIISTLGLRLIAGRKFSPDEYLGFGPVVRALHSDNQKELPHTVIVTEALAERLWPGQPALGKTFYMGNGIQFRVIGVITNLLRPEVPSIGADYSILFPIRISMQQAAGYIIRCAPQDRERVLKAAVATLKRIDPNRVLLKHRTFDQLRREHFQNDRAMAGILVGVIAALLLTTAFGIAGLASFWVQQRTRQIGVRRALGARRVDILRYFQTENFLLATVGIVLGCAAA</sequence>
<name>T1B9Q2_9ZZZZ</name>
<evidence type="ECO:0000256" key="2">
    <source>
        <dbReference type="ARBA" id="ARBA00022475"/>
    </source>
</evidence>
<feature type="domain" description="MacB-like periplasmic core" evidence="9">
    <location>
        <begin position="39"/>
        <end position="255"/>
    </location>
</feature>
<feature type="non-terminal residue" evidence="10">
    <location>
        <position position="358"/>
    </location>
</feature>
<feature type="transmembrane region" description="Helical" evidence="7">
    <location>
        <begin position="287"/>
        <end position="315"/>
    </location>
</feature>
<gene>
    <name evidence="10" type="ORF">B1A_06801</name>
</gene>
<comment type="caution">
    <text evidence="10">The sequence shown here is derived from an EMBL/GenBank/DDBJ whole genome shotgun (WGS) entry which is preliminary data.</text>
</comment>
<dbReference type="AlphaFoldDB" id="T1B9Q2"/>
<reference evidence="10" key="1">
    <citation type="submission" date="2013-08" db="EMBL/GenBank/DDBJ databases">
        <authorList>
            <person name="Mendez C."/>
            <person name="Richter M."/>
            <person name="Ferrer M."/>
            <person name="Sanchez J."/>
        </authorList>
    </citation>
    <scope>NUCLEOTIDE SEQUENCE</scope>
</reference>
<comment type="subcellular location">
    <subcellularLocation>
        <location evidence="1">Cell membrane</location>
        <topology evidence="1">Multi-pass membrane protein</topology>
    </subcellularLocation>
</comment>
<organism evidence="10">
    <name type="scientific">mine drainage metagenome</name>
    <dbReference type="NCBI Taxonomy" id="410659"/>
    <lineage>
        <taxon>unclassified sequences</taxon>
        <taxon>metagenomes</taxon>
        <taxon>ecological metagenomes</taxon>
    </lineage>
</organism>
<keyword evidence="4 7" id="KW-1133">Transmembrane helix</keyword>
<evidence type="ECO:0000256" key="3">
    <source>
        <dbReference type="ARBA" id="ARBA00022692"/>
    </source>
</evidence>
<dbReference type="PANTHER" id="PTHR30572:SF4">
    <property type="entry name" value="ABC TRANSPORTER PERMEASE YTRF"/>
    <property type="match status" value="1"/>
</dbReference>